<dbReference type="HAMAP" id="MF_01369_B">
    <property type="entry name" value="Ribosomal_uL23_B"/>
    <property type="match status" value="1"/>
</dbReference>
<dbReference type="GO" id="GO:0003735">
    <property type="term" value="F:structural constituent of ribosome"/>
    <property type="evidence" value="ECO:0007669"/>
    <property type="project" value="InterPro"/>
</dbReference>
<dbReference type="InterPro" id="IPR001014">
    <property type="entry name" value="Ribosomal_uL23_CS"/>
</dbReference>
<evidence type="ECO:0000256" key="6">
    <source>
        <dbReference type="HAMAP-Rule" id="MF_01369"/>
    </source>
</evidence>
<evidence type="ECO:0000256" key="3">
    <source>
        <dbReference type="ARBA" id="ARBA00022884"/>
    </source>
</evidence>
<keyword evidence="3 6" id="KW-0694">RNA-binding</keyword>
<dbReference type="NCBIfam" id="NF004363">
    <property type="entry name" value="PRK05738.2-4"/>
    <property type="match status" value="1"/>
</dbReference>
<dbReference type="SUPFAM" id="SSF54189">
    <property type="entry name" value="Ribosomal proteins S24e, L23 and L15e"/>
    <property type="match status" value="1"/>
</dbReference>
<dbReference type="Pfam" id="PF00276">
    <property type="entry name" value="Ribosomal_L23"/>
    <property type="match status" value="1"/>
</dbReference>
<evidence type="ECO:0000256" key="5">
    <source>
        <dbReference type="ARBA" id="ARBA00023274"/>
    </source>
</evidence>
<keyword evidence="5 6" id="KW-0687">Ribonucleoprotein</keyword>
<evidence type="ECO:0000256" key="4">
    <source>
        <dbReference type="ARBA" id="ARBA00022980"/>
    </source>
</evidence>
<gene>
    <name evidence="6" type="primary">rplW</name>
    <name evidence="8" type="ORF">XD73_0195</name>
</gene>
<dbReference type="GO" id="GO:0019843">
    <property type="term" value="F:rRNA binding"/>
    <property type="evidence" value="ECO:0007669"/>
    <property type="project" value="UniProtKB-UniRule"/>
</dbReference>
<evidence type="ECO:0000256" key="1">
    <source>
        <dbReference type="ARBA" id="ARBA00006700"/>
    </source>
</evidence>
<dbReference type="InterPro" id="IPR013025">
    <property type="entry name" value="Ribosomal_uL23-like"/>
</dbReference>
<dbReference type="PATRIC" id="fig|167964.4.peg.545"/>
<accession>A0A101FZ78</accession>
<keyword evidence="2 6" id="KW-0699">rRNA-binding</keyword>
<proteinExistence type="inferred from homology"/>
<evidence type="ECO:0000313" key="8">
    <source>
        <dbReference type="EMBL" id="KUK46998.1"/>
    </source>
</evidence>
<sequence length="100" mass="11304">MKTPYDILKRPLITEKTAYQTSKLHQYVFEVDGKATKVDVKDAVEKAFDVNVLKVNIVNVPAKRGKRARSRRVAIRNSAYKKAIVTLAAEDRIAIFEGVE</sequence>
<comment type="function">
    <text evidence="6">One of the early assembly proteins it binds 23S rRNA. One of the proteins that surrounds the polypeptide exit tunnel on the outside of the ribosome. Forms the main docking site for trigger factor binding to the ribosome.</text>
</comment>
<reference evidence="8 9" key="1">
    <citation type="journal article" date="2015" name="MBio">
        <title>Genome-Resolved Metagenomic Analysis Reveals Roles for Candidate Phyla and Other Microbial Community Members in Biogeochemical Transformations in Oil Reservoirs.</title>
        <authorList>
            <person name="Hu P."/>
            <person name="Tom L."/>
            <person name="Singh A."/>
            <person name="Thomas B.C."/>
            <person name="Baker B.J."/>
            <person name="Piceno Y.M."/>
            <person name="Andersen G.L."/>
            <person name="Banfield J.F."/>
        </authorList>
    </citation>
    <scope>NUCLEOTIDE SEQUENCE [LARGE SCALE GENOMIC DNA]</scope>
    <source>
        <strain evidence="8">46_16</strain>
    </source>
</reference>
<dbReference type="InterPro" id="IPR012677">
    <property type="entry name" value="Nucleotide-bd_a/b_plait_sf"/>
</dbReference>
<dbReference type="GO" id="GO:0006412">
    <property type="term" value="P:translation"/>
    <property type="evidence" value="ECO:0007669"/>
    <property type="project" value="UniProtKB-UniRule"/>
</dbReference>
<comment type="subunit">
    <text evidence="6">Part of the 50S ribosomal subunit. Contacts protein L29, and trigger factor when it is bound to the ribosome.</text>
</comment>
<keyword evidence="4 6" id="KW-0689">Ribosomal protein</keyword>
<dbReference type="Proteomes" id="UP000064249">
    <property type="component" value="Unassembled WGS sequence"/>
</dbReference>
<dbReference type="GO" id="GO:1990904">
    <property type="term" value="C:ribonucleoprotein complex"/>
    <property type="evidence" value="ECO:0007669"/>
    <property type="project" value="UniProtKB-KW"/>
</dbReference>
<comment type="caution">
    <text evidence="8">The sequence shown here is derived from an EMBL/GenBank/DDBJ whole genome shotgun (WGS) entry which is preliminary data.</text>
</comment>
<dbReference type="AlphaFoldDB" id="A0A101FZ78"/>
<dbReference type="InterPro" id="IPR012678">
    <property type="entry name" value="Ribosomal_uL23/eL15/eS24_sf"/>
</dbReference>
<protein>
    <recommendedName>
        <fullName evidence="6">Large ribosomal subunit protein uL23</fullName>
    </recommendedName>
</protein>
<comment type="similarity">
    <text evidence="1 6 7">Belongs to the universal ribosomal protein uL23 family.</text>
</comment>
<name>A0A101FZ78_9CHLR</name>
<evidence type="ECO:0000313" key="9">
    <source>
        <dbReference type="Proteomes" id="UP000064249"/>
    </source>
</evidence>
<dbReference type="Gene3D" id="3.30.70.330">
    <property type="match status" value="1"/>
</dbReference>
<evidence type="ECO:0000256" key="7">
    <source>
        <dbReference type="RuleBase" id="RU003934"/>
    </source>
</evidence>
<dbReference type="GO" id="GO:0005840">
    <property type="term" value="C:ribosome"/>
    <property type="evidence" value="ECO:0007669"/>
    <property type="project" value="UniProtKB-KW"/>
</dbReference>
<dbReference type="EMBL" id="LGFU01000003">
    <property type="protein sequence ID" value="KUK46998.1"/>
    <property type="molecule type" value="Genomic_DNA"/>
</dbReference>
<dbReference type="PANTHER" id="PTHR11620">
    <property type="entry name" value="60S RIBOSOMAL PROTEIN L23A"/>
    <property type="match status" value="1"/>
</dbReference>
<organism evidence="8 9">
    <name type="scientific">Anaerolinea thermophila</name>
    <dbReference type="NCBI Taxonomy" id="167964"/>
    <lineage>
        <taxon>Bacteria</taxon>
        <taxon>Bacillati</taxon>
        <taxon>Chloroflexota</taxon>
        <taxon>Anaerolineae</taxon>
        <taxon>Anaerolineales</taxon>
        <taxon>Anaerolineaceae</taxon>
        <taxon>Anaerolinea</taxon>
    </lineage>
</organism>
<evidence type="ECO:0000256" key="2">
    <source>
        <dbReference type="ARBA" id="ARBA00022730"/>
    </source>
</evidence>
<dbReference type="PROSITE" id="PS00050">
    <property type="entry name" value="RIBOSOMAL_L23"/>
    <property type="match status" value="1"/>
</dbReference>